<evidence type="ECO:0000313" key="2">
    <source>
        <dbReference type="EMBL" id="SHM53087.1"/>
    </source>
</evidence>
<feature type="compositionally biased region" description="Basic and acidic residues" evidence="1">
    <location>
        <begin position="236"/>
        <end position="282"/>
    </location>
</feature>
<feature type="compositionally biased region" description="Basic and acidic residues" evidence="1">
    <location>
        <begin position="105"/>
        <end position="122"/>
    </location>
</feature>
<feature type="region of interest" description="Disordered" evidence="1">
    <location>
        <begin position="1"/>
        <end position="340"/>
    </location>
</feature>
<dbReference type="GO" id="GO:0004151">
    <property type="term" value="F:dihydroorotase activity"/>
    <property type="evidence" value="ECO:0007669"/>
    <property type="project" value="InterPro"/>
</dbReference>
<organism evidence="2 3">
    <name type="scientific">Halomonas cupida</name>
    <dbReference type="NCBI Taxonomy" id="44933"/>
    <lineage>
        <taxon>Bacteria</taxon>
        <taxon>Pseudomonadati</taxon>
        <taxon>Pseudomonadota</taxon>
        <taxon>Gammaproteobacteria</taxon>
        <taxon>Oceanospirillales</taxon>
        <taxon>Halomonadaceae</taxon>
        <taxon>Halomonas</taxon>
    </lineage>
</organism>
<dbReference type="InterPro" id="IPR004721">
    <property type="entry name" value="DHOdimr"/>
</dbReference>
<dbReference type="PANTHER" id="PTHR43137:SF1">
    <property type="entry name" value="DIHYDROOROTASE"/>
    <property type="match status" value="1"/>
</dbReference>
<dbReference type="InterPro" id="IPR032466">
    <property type="entry name" value="Metal_Hydrolase"/>
</dbReference>
<evidence type="ECO:0000256" key="1">
    <source>
        <dbReference type="SAM" id="MobiDB-lite"/>
    </source>
</evidence>
<dbReference type="SUPFAM" id="SSF51556">
    <property type="entry name" value="Metallo-dependent hydrolases"/>
    <property type="match status" value="1"/>
</dbReference>
<feature type="compositionally biased region" description="Polar residues" evidence="1">
    <location>
        <begin position="31"/>
        <end position="40"/>
    </location>
</feature>
<feature type="compositionally biased region" description="Polar residues" evidence="1">
    <location>
        <begin position="320"/>
        <end position="329"/>
    </location>
</feature>
<evidence type="ECO:0000313" key="3">
    <source>
        <dbReference type="Proteomes" id="UP000184123"/>
    </source>
</evidence>
<protein>
    <submittedName>
        <fullName evidence="2">Uncharacterized protein</fullName>
    </submittedName>
</protein>
<feature type="compositionally biased region" description="Basic and acidic residues" evidence="1">
    <location>
        <begin position="192"/>
        <end position="228"/>
    </location>
</feature>
<dbReference type="RefSeq" id="WP_143166361.1">
    <property type="nucleotide sequence ID" value="NZ_FRCA01000009.1"/>
</dbReference>
<feature type="compositionally biased region" description="Polar residues" evidence="1">
    <location>
        <begin position="123"/>
        <end position="132"/>
    </location>
</feature>
<dbReference type="GO" id="GO:0006221">
    <property type="term" value="P:pyrimidine nucleotide biosynthetic process"/>
    <property type="evidence" value="ECO:0007669"/>
    <property type="project" value="TreeGrafter"/>
</dbReference>
<dbReference type="Proteomes" id="UP000184123">
    <property type="component" value="Unassembled WGS sequence"/>
</dbReference>
<sequence length="340" mass="38609">MDTRHSEAQGSKRGMKPLAKRQPAPRGAQEKINTQKAPQFQTTKPPKNATNTTQQQLNNKRNQMLTADNRPHHYNEQILKQETQRDARIEDDTARNNSFCLETDSPPKEQKDKQSAEHRTATDTDSAASQINAKDPDKAGELDKRQHFDRQHRPDAQGLKSNEDRANPKQEDGHIPPDQPVSEHTTNMPIDTGDRPPKRILRPDDTKNADKVLQDLNKDKHAPPDKTLSHYSTPADPEHHTRQTDQAKTKTRPDRQPAQDAARAQEEATTESRAKRPAEQDHQACSQCDRQDPIGDARGASREATRTAQPDLQEARSPARQHSPNNHTRIPQRRQQESRR</sequence>
<reference evidence="2 3" key="1">
    <citation type="submission" date="2016-11" db="EMBL/GenBank/DDBJ databases">
        <authorList>
            <person name="Jaros S."/>
            <person name="Januszkiewicz K."/>
            <person name="Wedrychowicz H."/>
        </authorList>
    </citation>
    <scope>NUCLEOTIDE SEQUENCE [LARGE SCALE GENOMIC DNA]</scope>
    <source>
        <strain evidence="2 3">DSM 4740</strain>
    </source>
</reference>
<dbReference type="GO" id="GO:0005737">
    <property type="term" value="C:cytoplasm"/>
    <property type="evidence" value="ECO:0007669"/>
    <property type="project" value="TreeGrafter"/>
</dbReference>
<feature type="compositionally biased region" description="Basic and acidic residues" evidence="1">
    <location>
        <begin position="289"/>
        <end position="305"/>
    </location>
</feature>
<gene>
    <name evidence="2" type="ORF">SAMN05660971_03191</name>
</gene>
<feature type="compositionally biased region" description="Low complexity" evidence="1">
    <location>
        <begin position="41"/>
        <end position="63"/>
    </location>
</feature>
<dbReference type="EMBL" id="FRCA01000009">
    <property type="protein sequence ID" value="SHM53087.1"/>
    <property type="molecule type" value="Genomic_DNA"/>
</dbReference>
<dbReference type="AlphaFoldDB" id="A0A1M7JKQ7"/>
<feature type="compositionally biased region" description="Basic and acidic residues" evidence="1">
    <location>
        <begin position="134"/>
        <end position="175"/>
    </location>
</feature>
<dbReference type="STRING" id="44933.SAMN05660971_03191"/>
<name>A0A1M7JKQ7_9GAMM</name>
<dbReference type="GO" id="GO:0006207">
    <property type="term" value="P:'de novo' pyrimidine nucleobase biosynthetic process"/>
    <property type="evidence" value="ECO:0007669"/>
    <property type="project" value="TreeGrafter"/>
</dbReference>
<accession>A0A1M7JKQ7</accession>
<dbReference type="Gene3D" id="3.20.20.140">
    <property type="entry name" value="Metal-dependent hydrolases"/>
    <property type="match status" value="1"/>
</dbReference>
<feature type="compositionally biased region" description="Basic and acidic residues" evidence="1">
    <location>
        <begin position="82"/>
        <end position="94"/>
    </location>
</feature>
<dbReference type="PANTHER" id="PTHR43137">
    <property type="entry name" value="DIHYDROOROTASE"/>
    <property type="match status" value="1"/>
</dbReference>
<proteinExistence type="predicted"/>